<dbReference type="InterPro" id="IPR013211">
    <property type="entry name" value="LVIVD"/>
</dbReference>
<evidence type="ECO:0000313" key="4">
    <source>
        <dbReference type="Proteomes" id="UP001143747"/>
    </source>
</evidence>
<dbReference type="InterPro" id="IPR051200">
    <property type="entry name" value="Host-pathogen_enzymatic-act"/>
</dbReference>
<dbReference type="InterPro" id="IPR035986">
    <property type="entry name" value="PKD_dom_sf"/>
</dbReference>
<dbReference type="InterPro" id="IPR015943">
    <property type="entry name" value="WD40/YVTN_repeat-like_dom_sf"/>
</dbReference>
<dbReference type="PROSITE" id="PS50093">
    <property type="entry name" value="PKD"/>
    <property type="match status" value="1"/>
</dbReference>
<dbReference type="Pfam" id="PF18911">
    <property type="entry name" value="PKD_4"/>
    <property type="match status" value="1"/>
</dbReference>
<gene>
    <name evidence="3" type="ORF">L0665_03540</name>
</gene>
<keyword evidence="1" id="KW-0472">Membrane</keyword>
<feature type="transmembrane region" description="Helical" evidence="1">
    <location>
        <begin position="1489"/>
        <end position="1506"/>
    </location>
</feature>
<dbReference type="PANTHER" id="PTHR47197">
    <property type="entry name" value="PROTEIN NIRF"/>
    <property type="match status" value="1"/>
</dbReference>
<proteinExistence type="predicted"/>
<name>A0A9Q4KP80_9EURY</name>
<dbReference type="InterPro" id="IPR000601">
    <property type="entry name" value="PKD_dom"/>
</dbReference>
<dbReference type="Proteomes" id="UP001143747">
    <property type="component" value="Unassembled WGS sequence"/>
</dbReference>
<organism evidence="3 4">
    <name type="scientific">Methanogenium marinum</name>
    <dbReference type="NCBI Taxonomy" id="348610"/>
    <lineage>
        <taxon>Archaea</taxon>
        <taxon>Methanobacteriati</taxon>
        <taxon>Methanobacteriota</taxon>
        <taxon>Stenosarchaea group</taxon>
        <taxon>Methanomicrobia</taxon>
        <taxon>Methanomicrobiales</taxon>
        <taxon>Methanomicrobiaceae</taxon>
        <taxon>Methanogenium</taxon>
    </lineage>
</organism>
<dbReference type="EMBL" id="JAKELO010000002">
    <property type="protein sequence ID" value="MDE4907685.1"/>
    <property type="molecule type" value="Genomic_DNA"/>
</dbReference>
<protein>
    <submittedName>
        <fullName evidence="3">PKD domain-containing protein</fullName>
    </submittedName>
</protein>
<dbReference type="RefSeq" id="WP_274924333.1">
    <property type="nucleotide sequence ID" value="NZ_JAKELO010000002.1"/>
</dbReference>
<dbReference type="PANTHER" id="PTHR47197:SF3">
    <property type="entry name" value="DIHYDRO-HEME D1 DEHYDROGENASE"/>
    <property type="match status" value="1"/>
</dbReference>
<comment type="caution">
    <text evidence="3">The sequence shown here is derived from an EMBL/GenBank/DDBJ whole genome shotgun (WGS) entry which is preliminary data.</text>
</comment>
<dbReference type="SMART" id="SM00089">
    <property type="entry name" value="PKD"/>
    <property type="match status" value="2"/>
</dbReference>
<keyword evidence="1" id="KW-0812">Transmembrane</keyword>
<dbReference type="InterPro" id="IPR022409">
    <property type="entry name" value="PKD/Chitinase_dom"/>
</dbReference>
<dbReference type="SUPFAM" id="SSF49299">
    <property type="entry name" value="PKD domain"/>
    <property type="match status" value="2"/>
</dbReference>
<evidence type="ECO:0000313" key="3">
    <source>
        <dbReference type="EMBL" id="MDE4907685.1"/>
    </source>
</evidence>
<keyword evidence="1" id="KW-1133">Transmembrane helix</keyword>
<sequence>MSKTGIIILLLITVIFGGLILPVAGYEDYPDAGSSAEEFIECNITVNGAVNTSPVSEPEVPDADAVINTTLPINANTTVSAIIDWNEPVATFNVTGKIVDATTGYALEGALISVGGINASSDMNGEFTITNISTGRMSVEFTGTPLTGDTPLDVSFFDMSSASSQELSVTLDGYIDLVYNIECSEGSTVFVNPVLMPAGKDYEFTAVLTWGENPSDLDSWLLTPEIDGSAYKVYYGNKGSLTEVPYAQLDVDDTSSFGPETMTINRSSPGTYRYTIHWFSGSGNWTTAGATVTVYQHSDWTEDLVCTGTYYAPQSPLGDDSYWEVLEYDGTSKAVTPINRITTERPTISSSADAMAASDAVNTLKADPSCDAGTAECTTEYITTEDIQPDSSAITSWEWDFGDRTPPSHEQNPTHTYSKEGMYDVTLSISDGESISALTKFSYIAVTASPVITSVTPSSGENTGTVIAEIEGTYFDSDATVTLVRSDGTEISGTDVVVDDFVDEFGTHISCTFDLTDARGGDMIVVVTNPDGKTGESVGGFTIVDIIPPELLSFTSTSPDGEYGIGSTIDITAKYNEELKSGSSVTLSLNTDSEITLETLSFSEINPVSVGRISGDTLRGPAGVFVDGDHAYVTSMYGNTLTIIDISNPENPLRKGSISNERLNGAFGVYVSGDYAYVTGSESNYLEIIDVSNPASPAEVGSFTSSNLEGATGVFVSGNYAYVTSWGGNTLEVIDIFDPANPVEAGFISNDNLSDSYDVFVDGDYAYVPSYDAGVLAIIDISHPENPVEAGNYSTENVEGASCAFVSGDYAYVTSMETGTLAIINISDPANPEEAGSISNENLEGAFGVSVSGDYAYVACMYSDTFEIIDISDLAHPMEAASLSSEQMYEPIGVSVSGNHVYVTCIGTNNLEIIELGIYDELSGSYIVEPGLSTPQLNVESIVSQHAEDPLGNINSQTTVPPINIADESEIAVDGEFASPVLIPPQLTPANQDIMFIAGWEGHPDYLSLDFGDGTAPYTSSTFGDVTSVNINHTYVTPDTEYTVVLTLSLDGVGEQSVSTIITIIQQVPEKIADETSALNIPGAVITMNGGSQQILVNESRLRDSGGDAGMPDNVLTVVKSDMTLLKIETEDAPVYQNGNYTGNITRVTMIPPAVNATIGGDIGTAAVDFSVTMGDYQSEARIETSISKDIADDAHNAFTLACPEMDEIAYTVYFTKSGFTNYSSIQEATINFSAKTSWVNSIGGNDCVRIIRWLDDGTSVSYTPTFVGISGENSIFQVTTDGFSVYGMVSVPPAASPSVSSGSGGSKSNTGVGLILDLTAGEQASVSLDNTAFTDVTIWPSKGISEFMVTVEKKFSIPQDIELNASVYEYDFAKLYKAEVTDLSKIVYTFRMPKQWLEANNAVPGMLYYNEQSGKWNDLLVNVTGENDEYIFSDTEAPGFGWLAIVGNDPSGISDTDGTLSVAEEITPQVTPAPKETGSEPTSQPTPAPFFVVIPAIGMSLAFYLKRK</sequence>
<dbReference type="SUPFAM" id="SSF63825">
    <property type="entry name" value="YWTD domain"/>
    <property type="match status" value="2"/>
</dbReference>
<dbReference type="CDD" id="cd00146">
    <property type="entry name" value="PKD"/>
    <property type="match status" value="1"/>
</dbReference>
<evidence type="ECO:0000256" key="1">
    <source>
        <dbReference type="SAM" id="Phobius"/>
    </source>
</evidence>
<dbReference type="Gene3D" id="2.60.40.10">
    <property type="entry name" value="Immunoglobulins"/>
    <property type="match status" value="3"/>
</dbReference>
<feature type="domain" description="PKD" evidence="2">
    <location>
        <begin position="395"/>
        <end position="451"/>
    </location>
</feature>
<accession>A0A9Q4KP80</accession>
<dbReference type="SUPFAM" id="SSF49464">
    <property type="entry name" value="Carboxypeptidase regulatory domain-like"/>
    <property type="match status" value="1"/>
</dbReference>
<dbReference type="InterPro" id="IPR013783">
    <property type="entry name" value="Ig-like_fold"/>
</dbReference>
<reference evidence="3" key="1">
    <citation type="submission" date="2022-01" db="EMBL/GenBank/DDBJ databases">
        <title>Draft genome of Methanogenium marinum DSM 15558.</title>
        <authorList>
            <person name="Chen S.-C."/>
            <person name="You Y.-T."/>
        </authorList>
    </citation>
    <scope>NUCLEOTIDE SEQUENCE</scope>
    <source>
        <strain evidence="3">DSM 15558</strain>
    </source>
</reference>
<dbReference type="InterPro" id="IPR008969">
    <property type="entry name" value="CarboxyPept-like_regulatory"/>
</dbReference>
<dbReference type="Gene3D" id="2.60.40.1120">
    <property type="entry name" value="Carboxypeptidase-like, regulatory domain"/>
    <property type="match status" value="1"/>
</dbReference>
<evidence type="ECO:0000259" key="2">
    <source>
        <dbReference type="PROSITE" id="PS50093"/>
    </source>
</evidence>
<dbReference type="Gene3D" id="2.130.10.10">
    <property type="entry name" value="YVTN repeat-like/Quinoprotein amine dehydrogenase"/>
    <property type="match status" value="2"/>
</dbReference>
<keyword evidence="4" id="KW-1185">Reference proteome</keyword>
<dbReference type="Pfam" id="PF08309">
    <property type="entry name" value="LVIVD"/>
    <property type="match status" value="6"/>
</dbReference>